<dbReference type="InterPro" id="IPR014710">
    <property type="entry name" value="RmlC-like_jellyroll"/>
</dbReference>
<dbReference type="CDD" id="cd20491">
    <property type="entry name" value="cupin_KduI_C"/>
    <property type="match status" value="1"/>
</dbReference>
<evidence type="ECO:0000256" key="1">
    <source>
        <dbReference type="ARBA" id="ARBA00000552"/>
    </source>
</evidence>
<protein>
    <recommendedName>
        <fullName evidence="4">5-dehydro-4-deoxy-D-glucuronate isomerase</fullName>
        <ecNumber evidence="4">5.3.1.17</ecNumber>
    </recommendedName>
</protein>
<dbReference type="GO" id="GO:0019698">
    <property type="term" value="P:D-galacturonate catabolic process"/>
    <property type="evidence" value="ECO:0007669"/>
    <property type="project" value="TreeGrafter"/>
</dbReference>
<dbReference type="GO" id="GO:0042840">
    <property type="term" value="P:D-glucuronate catabolic process"/>
    <property type="evidence" value="ECO:0007669"/>
    <property type="project" value="TreeGrafter"/>
</dbReference>
<dbReference type="PANTHER" id="PTHR38461">
    <property type="entry name" value="4-DEOXY-L-THREO-5-HEXOSULOSE-URONATE KETOL-ISOMERASE"/>
    <property type="match status" value="1"/>
</dbReference>
<accession>A0AAE9ZUK0</accession>
<evidence type="ECO:0000256" key="7">
    <source>
        <dbReference type="ARBA" id="ARBA00023235"/>
    </source>
</evidence>
<evidence type="ECO:0000313" key="9">
    <source>
        <dbReference type="Proteomes" id="UP001218638"/>
    </source>
</evidence>
<dbReference type="CDD" id="cd20294">
    <property type="entry name" value="cupin_KduI_N"/>
    <property type="match status" value="1"/>
</dbReference>
<dbReference type="GO" id="GO:0008697">
    <property type="term" value="F:4-deoxy-L-threo-5-hexosulose-uronate ketol-isomerase activity"/>
    <property type="evidence" value="ECO:0007669"/>
    <property type="project" value="UniProtKB-EC"/>
</dbReference>
<dbReference type="SUPFAM" id="SSF51182">
    <property type="entry name" value="RmlC-like cupins"/>
    <property type="match status" value="1"/>
</dbReference>
<evidence type="ECO:0000256" key="4">
    <source>
        <dbReference type="ARBA" id="ARBA00012547"/>
    </source>
</evidence>
<keyword evidence="5" id="KW-0479">Metal-binding</keyword>
<dbReference type="InterPro" id="IPR027449">
    <property type="entry name" value="KduI_N"/>
</dbReference>
<keyword evidence="7 8" id="KW-0413">Isomerase</keyword>
<evidence type="ECO:0000256" key="6">
    <source>
        <dbReference type="ARBA" id="ARBA00022833"/>
    </source>
</evidence>
<dbReference type="Pfam" id="PF04962">
    <property type="entry name" value="KduI"/>
    <property type="match status" value="1"/>
</dbReference>
<evidence type="ECO:0000256" key="3">
    <source>
        <dbReference type="ARBA" id="ARBA00008086"/>
    </source>
</evidence>
<reference evidence="8" key="1">
    <citation type="submission" date="2023-03" db="EMBL/GenBank/DDBJ databases">
        <title>Lomoglobus Profundus gen. nov., sp. nov., a novel member of the phylum Verrucomicrobia, isolated from deep-marine sediment of South China Sea.</title>
        <authorList>
            <person name="Ahmad T."/>
            <person name="Ishaq S.E."/>
            <person name="Wang F."/>
        </authorList>
    </citation>
    <scope>NUCLEOTIDE SEQUENCE</scope>
    <source>
        <strain evidence="8">LMO-M01</strain>
    </source>
</reference>
<dbReference type="EC" id="5.3.1.17" evidence="4"/>
<dbReference type="PANTHER" id="PTHR38461:SF1">
    <property type="entry name" value="4-DEOXY-L-THREO-5-HEXOSULOSE-URONATE KETOL-ISOMERASE"/>
    <property type="match status" value="1"/>
</dbReference>
<dbReference type="InterPro" id="IPR011051">
    <property type="entry name" value="RmlC_Cupin_sf"/>
</dbReference>
<evidence type="ECO:0000313" key="8">
    <source>
        <dbReference type="EMBL" id="WED63284.1"/>
    </source>
</evidence>
<evidence type="ECO:0000256" key="2">
    <source>
        <dbReference type="ARBA" id="ARBA00001947"/>
    </source>
</evidence>
<keyword evidence="6" id="KW-0862">Zinc</keyword>
<comment type="similarity">
    <text evidence="3">Belongs to the KduI family.</text>
</comment>
<name>A0AAE9ZUK0_9BACT</name>
<gene>
    <name evidence="8" type="primary">kduI</name>
    <name evidence="8" type="ORF">PXH66_13180</name>
</gene>
<dbReference type="InterPro" id="IPR021120">
    <property type="entry name" value="KduI/IolB_isomerase"/>
</dbReference>
<organism evidence="8 9">
    <name type="scientific">Synoicihabitans lomoniglobus</name>
    <dbReference type="NCBI Taxonomy" id="2909285"/>
    <lineage>
        <taxon>Bacteria</taxon>
        <taxon>Pseudomonadati</taxon>
        <taxon>Verrucomicrobiota</taxon>
        <taxon>Opitutia</taxon>
        <taxon>Opitutales</taxon>
        <taxon>Opitutaceae</taxon>
        <taxon>Synoicihabitans</taxon>
    </lineage>
</organism>
<keyword evidence="9" id="KW-1185">Reference proteome</keyword>
<sequence>MQHFHDVHPADFDRLTTAGLRERFLLKALFCPGEQRLNYWDVDRTVVGGVVPTDSAIMLDVPAKLAAGSFCERRELGIINLGGAGAVRVGETIHQLEPHDGLYLGRGAANPVFTSVSATKPAQFYLLSYPAHASLPTTVVRFTEMSGTSLGSAETANERTIYKYFAPGLVTTCQLVMGFTVIARGSVWNTMPPHTHLRRSEVYCYCRLAPGSVVMHFMGPPSATRHLVMRDGDAVISPSWSIHSGAGTGAYAFVWGMGGENQEFSDMDAVAMSDLA</sequence>
<evidence type="ECO:0000256" key="5">
    <source>
        <dbReference type="ARBA" id="ARBA00022723"/>
    </source>
</evidence>
<dbReference type="Gene3D" id="2.60.120.10">
    <property type="entry name" value="Jelly Rolls"/>
    <property type="match status" value="1"/>
</dbReference>
<dbReference type="Gene3D" id="2.60.120.520">
    <property type="entry name" value="pectin degrading enzyme 5-keto 4- deoxyuronate isomerase, domain 1"/>
    <property type="match status" value="1"/>
</dbReference>
<dbReference type="EMBL" id="CP119075">
    <property type="protein sequence ID" value="WED63284.1"/>
    <property type="molecule type" value="Genomic_DNA"/>
</dbReference>
<comment type="cofactor">
    <cofactor evidence="2">
        <name>Zn(2+)</name>
        <dbReference type="ChEBI" id="CHEBI:29105"/>
    </cofactor>
</comment>
<dbReference type="GO" id="GO:0045490">
    <property type="term" value="P:pectin catabolic process"/>
    <property type="evidence" value="ECO:0007669"/>
    <property type="project" value="InterPro"/>
</dbReference>
<dbReference type="NCBIfam" id="NF002091">
    <property type="entry name" value="PRK00924.1"/>
    <property type="match status" value="1"/>
</dbReference>
<dbReference type="AlphaFoldDB" id="A0AAE9ZUK0"/>
<comment type="catalytic activity">
    <reaction evidence="1">
        <text>5-dehydro-4-deoxy-D-glucuronate = 3-deoxy-D-glycero-2,5-hexodiulosonate</text>
        <dbReference type="Rhea" id="RHEA:23896"/>
        <dbReference type="ChEBI" id="CHEBI:17117"/>
        <dbReference type="ChEBI" id="CHEBI:29071"/>
        <dbReference type="EC" id="5.3.1.17"/>
    </reaction>
</comment>
<dbReference type="InterPro" id="IPR007045">
    <property type="entry name" value="KduI"/>
</dbReference>
<dbReference type="GO" id="GO:0046872">
    <property type="term" value="F:metal ion binding"/>
    <property type="evidence" value="ECO:0007669"/>
    <property type="project" value="UniProtKB-KW"/>
</dbReference>
<proteinExistence type="inferred from homology"/>
<dbReference type="KEGG" id="slom:PXH66_13180"/>
<dbReference type="Proteomes" id="UP001218638">
    <property type="component" value="Chromosome"/>
</dbReference>
<dbReference type="RefSeq" id="WP_330928636.1">
    <property type="nucleotide sequence ID" value="NZ_CP119075.1"/>
</dbReference>